<dbReference type="InterPro" id="IPR057766">
    <property type="entry name" value="Znf-C2H2_OTU1-like_C"/>
</dbReference>
<sequence>MHVRKRSYTNTTNFTLRCGVCPIGVIGQKDAVEHAQATGPVNFQEYRWHKSTFFVVLSHLFKKVNEVRS</sequence>
<name>A0AAP0BF44_9ASPA</name>
<reference evidence="2 3" key="1">
    <citation type="journal article" date="2022" name="Nat. Plants">
        <title>Genomes of leafy and leafless Platanthera orchids illuminate the evolution of mycoheterotrophy.</title>
        <authorList>
            <person name="Li M.H."/>
            <person name="Liu K.W."/>
            <person name="Li Z."/>
            <person name="Lu H.C."/>
            <person name="Ye Q.L."/>
            <person name="Zhang D."/>
            <person name="Wang J.Y."/>
            <person name="Li Y.F."/>
            <person name="Zhong Z.M."/>
            <person name="Liu X."/>
            <person name="Yu X."/>
            <person name="Liu D.K."/>
            <person name="Tu X.D."/>
            <person name="Liu B."/>
            <person name="Hao Y."/>
            <person name="Liao X.Y."/>
            <person name="Jiang Y.T."/>
            <person name="Sun W.H."/>
            <person name="Chen J."/>
            <person name="Chen Y.Q."/>
            <person name="Ai Y."/>
            <person name="Zhai J.W."/>
            <person name="Wu S.S."/>
            <person name="Zhou Z."/>
            <person name="Hsiao Y.Y."/>
            <person name="Wu W.L."/>
            <person name="Chen Y.Y."/>
            <person name="Lin Y.F."/>
            <person name="Hsu J.L."/>
            <person name="Li C.Y."/>
            <person name="Wang Z.W."/>
            <person name="Zhao X."/>
            <person name="Zhong W.Y."/>
            <person name="Ma X.K."/>
            <person name="Ma L."/>
            <person name="Huang J."/>
            <person name="Chen G.Z."/>
            <person name="Huang M.Z."/>
            <person name="Huang L."/>
            <person name="Peng D.H."/>
            <person name="Luo Y.B."/>
            <person name="Zou S.Q."/>
            <person name="Chen S.P."/>
            <person name="Lan S."/>
            <person name="Tsai W.C."/>
            <person name="Van de Peer Y."/>
            <person name="Liu Z.J."/>
        </authorList>
    </citation>
    <scope>NUCLEOTIDE SEQUENCE [LARGE SCALE GENOMIC DNA]</scope>
    <source>
        <strain evidence="2">Lor287</strain>
    </source>
</reference>
<organism evidence="2 3">
    <name type="scientific">Platanthera zijinensis</name>
    <dbReference type="NCBI Taxonomy" id="2320716"/>
    <lineage>
        <taxon>Eukaryota</taxon>
        <taxon>Viridiplantae</taxon>
        <taxon>Streptophyta</taxon>
        <taxon>Embryophyta</taxon>
        <taxon>Tracheophyta</taxon>
        <taxon>Spermatophyta</taxon>
        <taxon>Magnoliopsida</taxon>
        <taxon>Liliopsida</taxon>
        <taxon>Asparagales</taxon>
        <taxon>Orchidaceae</taxon>
        <taxon>Orchidoideae</taxon>
        <taxon>Orchideae</taxon>
        <taxon>Orchidinae</taxon>
        <taxon>Platanthera</taxon>
    </lineage>
</organism>
<protein>
    <recommendedName>
        <fullName evidence="1">OTU1-like C-terminal C2H2-type zinc finger domain-containing protein</fullName>
    </recommendedName>
</protein>
<evidence type="ECO:0000313" key="2">
    <source>
        <dbReference type="EMBL" id="KAK8936742.1"/>
    </source>
</evidence>
<comment type="caution">
    <text evidence="2">The sequence shown here is derived from an EMBL/GenBank/DDBJ whole genome shotgun (WGS) entry which is preliminary data.</text>
</comment>
<accession>A0AAP0BF44</accession>
<proteinExistence type="predicted"/>
<feature type="domain" description="OTU1-like C-terminal C2H2-type zinc finger" evidence="1">
    <location>
        <begin position="13"/>
        <end position="46"/>
    </location>
</feature>
<dbReference type="EMBL" id="JBBWWQ010000010">
    <property type="protein sequence ID" value="KAK8936742.1"/>
    <property type="molecule type" value="Genomic_DNA"/>
</dbReference>
<keyword evidence="3" id="KW-1185">Reference proteome</keyword>
<dbReference type="AlphaFoldDB" id="A0AAP0BF44"/>
<dbReference type="Pfam" id="PF24560">
    <property type="entry name" value="zf-C2H2_OTU1_C"/>
    <property type="match status" value="1"/>
</dbReference>
<dbReference type="Proteomes" id="UP001418222">
    <property type="component" value="Unassembled WGS sequence"/>
</dbReference>
<evidence type="ECO:0000313" key="3">
    <source>
        <dbReference type="Proteomes" id="UP001418222"/>
    </source>
</evidence>
<evidence type="ECO:0000259" key="1">
    <source>
        <dbReference type="Pfam" id="PF24560"/>
    </source>
</evidence>
<gene>
    <name evidence="2" type="ORF">KSP39_PZI012656</name>
</gene>